<organism evidence="1 2">
    <name type="scientific">Flavobacterium bizetiae</name>
    <dbReference type="NCBI Taxonomy" id="2704140"/>
    <lineage>
        <taxon>Bacteria</taxon>
        <taxon>Pseudomonadati</taxon>
        <taxon>Bacteroidota</taxon>
        <taxon>Flavobacteriia</taxon>
        <taxon>Flavobacteriales</taxon>
        <taxon>Flavobacteriaceae</taxon>
        <taxon>Flavobacterium</taxon>
    </lineage>
</organism>
<sequence length="546" mass="62578">MNVTDYTYLMNKPDAITEKQADALGSVLNEFPYFQSARALRLKGLYNQNSFKYNYALKVTAAHTTDRAVLFDFITSETFTSIQNDFYDQKLRDLLEIKVFDSEIVSFEEIKKATEVRIDPIEQSILNSIKGATTATFAEPEKVEEKPIEIIDEQAILDSFKEVTSTTFEEPAKIEEKPIEIIDEESILNSFKEVTTTTFEELTPVTEPLKVEEVKIEPIIPITEQSILDTFKEVAPTTFEEPVKIEENPIEPITEQSILDTFVAVTPTSPEGEIEEKPLDPVVEQSILESIKEVANITFEEAPKIEEPKEEQIAEQPISTTTKEPTKTFFEEIVEEEEEVVEPKIPEVRVDPIEQSILNSIKEANTVVFEEPKITEEPKETEIQENIKIAEENLEIGKPLDFSVNEKHSFQEWLQLAKTEPIDRTEEGPQELKEIKKTAEPKVEADIIDEEKKKKAELIDKFIETNPKISPIKQTPITPAVQIDVNKEENTYLMTETLARVYLEQKKYTKAIQAYEILILKYPEKISFFADRISDIKILQQNNNNN</sequence>
<keyword evidence="2" id="KW-1185">Reference proteome</keyword>
<name>A0A6J4GR90_9FLAO</name>
<evidence type="ECO:0000313" key="1">
    <source>
        <dbReference type="EMBL" id="CAA9201348.1"/>
    </source>
</evidence>
<dbReference type="Proteomes" id="UP000479938">
    <property type="component" value="Unassembled WGS sequence"/>
</dbReference>
<gene>
    <name evidence="1" type="ORF">FLA105534_03560</name>
</gene>
<dbReference type="EMBL" id="CADCSU010000125">
    <property type="protein sequence ID" value="CAA9201348.1"/>
    <property type="molecule type" value="Genomic_DNA"/>
</dbReference>
<evidence type="ECO:0008006" key="3">
    <source>
        <dbReference type="Google" id="ProtNLM"/>
    </source>
</evidence>
<protein>
    <recommendedName>
        <fullName evidence="3">Tetratricopeptide repeat protein</fullName>
    </recommendedName>
</protein>
<reference evidence="1 2" key="1">
    <citation type="submission" date="2020-02" db="EMBL/GenBank/DDBJ databases">
        <authorList>
            <person name="Criscuolo A."/>
        </authorList>
    </citation>
    <scope>NUCLEOTIDE SEQUENCE [LARGE SCALE GENOMIC DNA]</scope>
    <source>
        <strain evidence="1">CIP105534</strain>
    </source>
</reference>
<dbReference type="AlphaFoldDB" id="A0A6J4GR90"/>
<proteinExistence type="predicted"/>
<dbReference type="RefSeq" id="WP_173972043.1">
    <property type="nucleotide sequence ID" value="NZ_CADCSU010000125.1"/>
</dbReference>
<accession>A0A6J4GR90</accession>
<evidence type="ECO:0000313" key="2">
    <source>
        <dbReference type="Proteomes" id="UP000479938"/>
    </source>
</evidence>